<protein>
    <submittedName>
        <fullName evidence="2">Uncharacterized protein</fullName>
    </submittedName>
</protein>
<name>A0A507AJC3_9PEZI</name>
<reference evidence="2 4" key="1">
    <citation type="submission" date="2019-06" db="EMBL/GenBank/DDBJ databases">
        <title>Draft genome sequence of the filamentous fungus Phialemoniopsis curvata isolated from diesel fuel.</title>
        <authorList>
            <person name="Varaljay V.A."/>
            <person name="Lyon W.J."/>
            <person name="Crouch A.L."/>
            <person name="Drake C.E."/>
            <person name="Hollomon J.M."/>
            <person name="Nadeau L.J."/>
            <person name="Nunn H.S."/>
            <person name="Stevenson B.S."/>
            <person name="Bojanowski C.L."/>
            <person name="Crookes-Goodson W.J."/>
        </authorList>
    </citation>
    <scope>NUCLEOTIDE SEQUENCE [LARGE SCALE GENOMIC DNA]</scope>
    <source>
        <strain evidence="2 4">D216</strain>
    </source>
</reference>
<dbReference type="OrthoDB" id="4743760at2759"/>
<evidence type="ECO:0000313" key="2">
    <source>
        <dbReference type="EMBL" id="TPX07413.1"/>
    </source>
</evidence>
<accession>A0A507AJC3</accession>
<dbReference type="Proteomes" id="UP000319257">
    <property type="component" value="Unassembled WGS sequence"/>
</dbReference>
<dbReference type="AlphaFoldDB" id="A0A507AJC3"/>
<evidence type="ECO:0000313" key="3">
    <source>
        <dbReference type="EMBL" id="TPX07514.1"/>
    </source>
</evidence>
<organism evidence="2 4">
    <name type="scientific">Thyridium curvatum</name>
    <dbReference type="NCBI Taxonomy" id="1093900"/>
    <lineage>
        <taxon>Eukaryota</taxon>
        <taxon>Fungi</taxon>
        <taxon>Dikarya</taxon>
        <taxon>Ascomycota</taxon>
        <taxon>Pezizomycotina</taxon>
        <taxon>Sordariomycetes</taxon>
        <taxon>Sordariomycetidae</taxon>
        <taxon>Thyridiales</taxon>
        <taxon>Thyridiaceae</taxon>
        <taxon>Thyridium</taxon>
    </lineage>
</organism>
<dbReference type="GeneID" id="41969463"/>
<dbReference type="InParanoid" id="A0A507AJC3"/>
<dbReference type="EMBL" id="SKBQ01000008">
    <property type="protein sequence ID" value="TPX07413.1"/>
    <property type="molecule type" value="Genomic_DNA"/>
</dbReference>
<dbReference type="RefSeq" id="XP_030989124.1">
    <property type="nucleotide sequence ID" value="XM_031136160.1"/>
</dbReference>
<sequence>MPSTIKCLIFSLLAGSTVAAPAVSPSESEMAKRQMTIPSCYKWEEYKDLKQSKPYYDKWQRVGGYECTSLKKSGCSISKSASHTVGVTKTVSGGGSAGIDLGKINSLGIDAGFSYSWSTSDSTTFTDTNQCPPGGLTCGLQVSPQLVKITGTYIFEMRGGCDRKEKHPFKIYAPVEKGGGKNKDQSAVQNFKICLAKPCKDETCKKAAKAEGIEKCP</sequence>
<dbReference type="EMBL" id="SKBQ01000008">
    <property type="protein sequence ID" value="TPX07514.1"/>
    <property type="molecule type" value="Genomic_DNA"/>
</dbReference>
<gene>
    <name evidence="2" type="ORF">E0L32_002016</name>
    <name evidence="3" type="ORF">E0L32_002117</name>
</gene>
<feature type="signal peptide" evidence="1">
    <location>
        <begin position="1"/>
        <end position="19"/>
    </location>
</feature>
<proteinExistence type="predicted"/>
<feature type="chain" id="PRO_5036130942" evidence="1">
    <location>
        <begin position="20"/>
        <end position="217"/>
    </location>
</feature>
<evidence type="ECO:0000256" key="1">
    <source>
        <dbReference type="SAM" id="SignalP"/>
    </source>
</evidence>
<keyword evidence="1" id="KW-0732">Signal</keyword>
<evidence type="ECO:0000313" key="4">
    <source>
        <dbReference type="Proteomes" id="UP000319257"/>
    </source>
</evidence>
<dbReference type="SUPFAM" id="SSF56973">
    <property type="entry name" value="Aerolisin/ETX pore-forming domain"/>
    <property type="match status" value="1"/>
</dbReference>
<comment type="caution">
    <text evidence="2">The sequence shown here is derived from an EMBL/GenBank/DDBJ whole genome shotgun (WGS) entry which is preliminary data.</text>
</comment>
<keyword evidence="4" id="KW-1185">Reference proteome</keyword>